<feature type="transmembrane region" description="Helical" evidence="1">
    <location>
        <begin position="117"/>
        <end position="134"/>
    </location>
</feature>
<dbReference type="Proteomes" id="UP000831495">
    <property type="component" value="Chromosome"/>
</dbReference>
<feature type="transmembrane region" description="Helical" evidence="1">
    <location>
        <begin position="295"/>
        <end position="313"/>
    </location>
</feature>
<protein>
    <submittedName>
        <fullName evidence="2">YibE/F family protein</fullName>
    </submittedName>
</protein>
<keyword evidence="1" id="KW-0472">Membrane</keyword>
<accession>A0ABY4P996</accession>
<keyword evidence="1" id="KW-1133">Transmembrane helix</keyword>
<gene>
    <name evidence="2" type="ORF">MOO45_07910</name>
</gene>
<feature type="transmembrane region" description="Helical" evidence="1">
    <location>
        <begin position="140"/>
        <end position="160"/>
    </location>
</feature>
<keyword evidence="1" id="KW-0812">Transmembrane</keyword>
<sequence length="360" mass="40190">MKSKLITLWLVIAFFAAGMVGLWFQSFQGQLVVRVQQVTTVHQEAVKSSNLNHDQRVKQRLKVKQLNGRQRGQTRILFNTYVQSQANTNRYYPGTKLLVHSNKKMHHLSIIGPKRDSTLIVAVFLVLLVLWVLLRQYGLRVILSAIFNLGCFVGALLLMTKWQNQHIWGVTTGLTLIVTVSTLLLVFGYSWQTLIAILATLISTFGAVGFSVLVLKFSHNQGIHFETLDHGIQPFETVFLAETLLGVLGAVMDETSDITASMYQLLQEKNELSSKQLLHSGLTVGQEIIGPLINVLFYIFLAELIPLLVLYLRNGNTLAFSMSRTMTLGYTQTIISALGIVVAVPITAFLAAHLLKKVKQ</sequence>
<dbReference type="Pfam" id="PF07907">
    <property type="entry name" value="YibE_F"/>
    <property type="match status" value="1"/>
</dbReference>
<dbReference type="PANTHER" id="PTHR41771:SF1">
    <property type="entry name" value="MEMBRANE PROTEIN"/>
    <property type="match status" value="1"/>
</dbReference>
<keyword evidence="3" id="KW-1185">Reference proteome</keyword>
<dbReference type="EMBL" id="CP093366">
    <property type="protein sequence ID" value="UQS82096.1"/>
    <property type="molecule type" value="Genomic_DNA"/>
</dbReference>
<reference evidence="2" key="1">
    <citation type="journal article" date="2022" name="Int. J. Syst. Evol. Microbiol.">
        <title>Apilactobacillus apisilvae sp. nov., Nicolia spurrieriana gen. nov. sp. nov., Bombilactobacillus folatiphilus sp. nov. and Bombilactobacillus thymidiniphilus sp. nov., four new lactic acid bacterial isolates from stingless bees Tetragonula carbonaria and Austroplebeia australis.</title>
        <authorList>
            <person name="Oliphant S.A."/>
            <person name="Watson-Haigh N.S."/>
            <person name="Sumby K.M."/>
            <person name="Gardner J."/>
            <person name="Groom S."/>
            <person name="Jiranek V."/>
        </authorList>
    </citation>
    <scope>NUCLEOTIDE SEQUENCE</scope>
    <source>
        <strain evidence="2">SG4_D2</strain>
    </source>
</reference>
<dbReference type="RefSeq" id="WP_249514366.1">
    <property type="nucleotide sequence ID" value="NZ_CP093366.1"/>
</dbReference>
<feature type="transmembrane region" description="Helical" evidence="1">
    <location>
        <begin position="6"/>
        <end position="24"/>
    </location>
</feature>
<organism evidence="2 3">
    <name type="scientific">Bombilactobacillus folatiphilus</name>
    <dbReference type="NCBI Taxonomy" id="2923362"/>
    <lineage>
        <taxon>Bacteria</taxon>
        <taxon>Bacillati</taxon>
        <taxon>Bacillota</taxon>
        <taxon>Bacilli</taxon>
        <taxon>Lactobacillales</taxon>
        <taxon>Lactobacillaceae</taxon>
        <taxon>Bombilactobacillus</taxon>
    </lineage>
</organism>
<feature type="transmembrane region" description="Helical" evidence="1">
    <location>
        <begin position="333"/>
        <end position="355"/>
    </location>
</feature>
<evidence type="ECO:0000256" key="1">
    <source>
        <dbReference type="SAM" id="Phobius"/>
    </source>
</evidence>
<name>A0ABY4P996_9LACO</name>
<dbReference type="PANTHER" id="PTHR41771">
    <property type="entry name" value="MEMBRANE PROTEIN-RELATED"/>
    <property type="match status" value="1"/>
</dbReference>
<evidence type="ECO:0000313" key="3">
    <source>
        <dbReference type="Proteomes" id="UP000831495"/>
    </source>
</evidence>
<dbReference type="InterPro" id="IPR012507">
    <property type="entry name" value="YibE_F"/>
</dbReference>
<feature type="transmembrane region" description="Helical" evidence="1">
    <location>
        <begin position="167"/>
        <end position="189"/>
    </location>
</feature>
<evidence type="ECO:0000313" key="2">
    <source>
        <dbReference type="EMBL" id="UQS82096.1"/>
    </source>
</evidence>
<proteinExistence type="predicted"/>
<feature type="transmembrane region" description="Helical" evidence="1">
    <location>
        <begin position="195"/>
        <end position="215"/>
    </location>
</feature>